<name>A0A5N7DL04_9EURO</name>
<dbReference type="GeneID" id="43665942"/>
<evidence type="ECO:0000256" key="5">
    <source>
        <dbReference type="ARBA" id="ARBA00022969"/>
    </source>
</evidence>
<dbReference type="InterPro" id="IPR029063">
    <property type="entry name" value="SAM-dependent_MTases_sf"/>
</dbReference>
<dbReference type="CDD" id="cd02440">
    <property type="entry name" value="AdoMet_MTases"/>
    <property type="match status" value="1"/>
</dbReference>
<keyword evidence="5" id="KW-0749">Sporulation</keyword>
<evidence type="ECO:0000256" key="10">
    <source>
        <dbReference type="ARBA" id="ARBA00041581"/>
    </source>
</evidence>
<keyword evidence="13" id="KW-1185">Reference proteome</keyword>
<dbReference type="Proteomes" id="UP000325579">
    <property type="component" value="Unassembled WGS sequence"/>
</dbReference>
<dbReference type="PANTHER" id="PTHR43591:SF30">
    <property type="entry name" value="PROTEIN-METHIONINE METHYLTRANSFERASE LAEA"/>
    <property type="match status" value="1"/>
</dbReference>
<dbReference type="Gene3D" id="3.40.50.150">
    <property type="entry name" value="Vaccinia Virus protein VP39"/>
    <property type="match status" value="1"/>
</dbReference>
<keyword evidence="4" id="KW-0949">S-adenosyl-L-methionine</keyword>
<dbReference type="GO" id="GO:0030435">
    <property type="term" value="P:sporulation resulting in formation of a cellular spore"/>
    <property type="evidence" value="ECO:0007669"/>
    <property type="project" value="UniProtKB-KW"/>
</dbReference>
<dbReference type="SUPFAM" id="SSF53335">
    <property type="entry name" value="S-adenosyl-L-methionine-dependent methyltransferases"/>
    <property type="match status" value="1"/>
</dbReference>
<evidence type="ECO:0000256" key="4">
    <source>
        <dbReference type="ARBA" id="ARBA00022691"/>
    </source>
</evidence>
<evidence type="ECO:0000256" key="1">
    <source>
        <dbReference type="ARBA" id="ARBA00004123"/>
    </source>
</evidence>
<reference evidence="12 13" key="1">
    <citation type="submission" date="2019-04" db="EMBL/GenBank/DDBJ databases">
        <authorList>
            <consortium name="DOE Joint Genome Institute"/>
            <person name="Mondo S."/>
            <person name="Kjaerbolling I."/>
            <person name="Vesth T."/>
            <person name="Frisvad J.C."/>
            <person name="Nybo J.L."/>
            <person name="Theobald S."/>
            <person name="Kildgaard S."/>
            <person name="Isbrandt T."/>
            <person name="Kuo A."/>
            <person name="Sato A."/>
            <person name="Lyhne E.K."/>
            <person name="Kogle M.E."/>
            <person name="Wiebenga A."/>
            <person name="Kun R.S."/>
            <person name="Lubbers R.J."/>
            <person name="Makela M.R."/>
            <person name="Barry K."/>
            <person name="Chovatia M."/>
            <person name="Clum A."/>
            <person name="Daum C."/>
            <person name="Haridas S."/>
            <person name="He G."/>
            <person name="LaButti K."/>
            <person name="Lipzen A."/>
            <person name="Riley R."/>
            <person name="Salamov A."/>
            <person name="Simmons B.A."/>
            <person name="Magnuson J.K."/>
            <person name="Henrissat B."/>
            <person name="Mortensen U.H."/>
            <person name="Larsen T.O."/>
            <person name="Devries R.P."/>
            <person name="Grigoriev I.V."/>
            <person name="Machida M."/>
            <person name="Baker S.E."/>
            <person name="Andersen M.R."/>
            <person name="Cantor M.N."/>
            <person name="Hua S.X."/>
        </authorList>
    </citation>
    <scope>NUCLEOTIDE SEQUENCE [LARGE SCALE GENOMIC DNA]</scope>
    <source>
        <strain evidence="12 13">CBS 119388</strain>
    </source>
</reference>
<evidence type="ECO:0000256" key="3">
    <source>
        <dbReference type="ARBA" id="ARBA00022679"/>
    </source>
</evidence>
<evidence type="ECO:0000256" key="8">
    <source>
        <dbReference type="ARBA" id="ARBA00023242"/>
    </source>
</evidence>
<comment type="subcellular location">
    <subcellularLocation>
        <location evidence="1">Nucleus</location>
    </subcellularLocation>
</comment>
<protein>
    <recommendedName>
        <fullName evidence="10">Velvet complex subunit laeA</fullName>
    </recommendedName>
</protein>
<gene>
    <name evidence="12" type="ORF">BDV37DRAFT_241961</name>
</gene>
<evidence type="ECO:0000256" key="11">
    <source>
        <dbReference type="ARBA" id="ARBA00047870"/>
    </source>
</evidence>
<keyword evidence="8" id="KW-0539">Nucleus</keyword>
<dbReference type="RefSeq" id="XP_031944451.1">
    <property type="nucleotide sequence ID" value="XM_032081251.1"/>
</dbReference>
<comment type="catalytic activity">
    <reaction evidence="11">
        <text>L-methionyl-[protein] + S-adenosyl-L-methionine = S-methyl-L-methionyl-[protein] + S-adenosyl-L-homocysteine</text>
        <dbReference type="Rhea" id="RHEA:60560"/>
        <dbReference type="Rhea" id="RHEA-COMP:12313"/>
        <dbReference type="Rhea" id="RHEA-COMP:15592"/>
        <dbReference type="ChEBI" id="CHEBI:16044"/>
        <dbReference type="ChEBI" id="CHEBI:57856"/>
        <dbReference type="ChEBI" id="CHEBI:59789"/>
        <dbReference type="ChEBI" id="CHEBI:142742"/>
    </reaction>
    <physiologicalReaction direction="left-to-right" evidence="11">
        <dbReference type="Rhea" id="RHEA:60561"/>
    </physiologicalReaction>
</comment>
<accession>A0A5N7DL04</accession>
<comment type="similarity">
    <text evidence="9">Belongs to the methyltransferase superfamily. LaeA methyltransferase family.</text>
</comment>
<dbReference type="GO" id="GO:0008168">
    <property type="term" value="F:methyltransferase activity"/>
    <property type="evidence" value="ECO:0007669"/>
    <property type="project" value="UniProtKB-KW"/>
</dbReference>
<dbReference type="OrthoDB" id="2013972at2759"/>
<sequence length="385" mass="44396">MVLQAKSSDITKYTTAAYPLSVMGKRSPLGRQSNVMSLNAIMNPEPTESLRTEVVPEQTRETTEHKEPILASHIGRCVREPLSLQMAIEERERIPGFHSENLRIYHGYRKGVYMLPCDEQEQDRLDFLHKALSLAMRSDVQIHVPYPVNGKVLDLGCGTGLWAINLAERNPGAFVVGVDLSPIQPSTYPWNCQFYAPFDFESSWNLGEECWDMIHLRMGCGSVVNWHSLYRKVLAHLRCGAWFEQVEIDFEPRCVDREQRWSALHYWYQTLQMATENSMRPLAHRYKETLYQLQEAGFTEINHHQIRLPLSPWHEDSHEQLVGRWYGLAFSESIEPLSLASFSRVLGWPLDKIRQLNLSAKSEALSGRSQGFHILNIYQARRPTI</sequence>
<organism evidence="12 13">
    <name type="scientific">Aspergillus pseudonomiae</name>
    <dbReference type="NCBI Taxonomy" id="1506151"/>
    <lineage>
        <taxon>Eukaryota</taxon>
        <taxon>Fungi</taxon>
        <taxon>Dikarya</taxon>
        <taxon>Ascomycota</taxon>
        <taxon>Pezizomycotina</taxon>
        <taxon>Eurotiomycetes</taxon>
        <taxon>Eurotiomycetidae</taxon>
        <taxon>Eurotiales</taxon>
        <taxon>Aspergillaceae</taxon>
        <taxon>Aspergillus</taxon>
        <taxon>Aspergillus subgen. Circumdati</taxon>
    </lineage>
</organism>
<evidence type="ECO:0000256" key="7">
    <source>
        <dbReference type="ARBA" id="ARBA00023163"/>
    </source>
</evidence>
<evidence type="ECO:0000313" key="12">
    <source>
        <dbReference type="EMBL" id="KAE8407132.1"/>
    </source>
</evidence>
<dbReference type="Pfam" id="PF13489">
    <property type="entry name" value="Methyltransf_23"/>
    <property type="match status" value="1"/>
</dbReference>
<proteinExistence type="inferred from homology"/>
<dbReference type="AlphaFoldDB" id="A0A5N7DL04"/>
<keyword evidence="6" id="KW-0805">Transcription regulation</keyword>
<keyword evidence="2 12" id="KW-0489">Methyltransferase</keyword>
<evidence type="ECO:0000256" key="6">
    <source>
        <dbReference type="ARBA" id="ARBA00023015"/>
    </source>
</evidence>
<dbReference type="GO" id="GO:0032259">
    <property type="term" value="P:methylation"/>
    <property type="evidence" value="ECO:0007669"/>
    <property type="project" value="UniProtKB-KW"/>
</dbReference>
<evidence type="ECO:0000256" key="9">
    <source>
        <dbReference type="ARBA" id="ARBA00038158"/>
    </source>
</evidence>
<dbReference type="EMBL" id="ML736750">
    <property type="protein sequence ID" value="KAE8407132.1"/>
    <property type="molecule type" value="Genomic_DNA"/>
</dbReference>
<keyword evidence="7" id="KW-0804">Transcription</keyword>
<dbReference type="PANTHER" id="PTHR43591">
    <property type="entry name" value="METHYLTRANSFERASE"/>
    <property type="match status" value="1"/>
</dbReference>
<keyword evidence="3 12" id="KW-0808">Transferase</keyword>
<dbReference type="GO" id="GO:0005634">
    <property type="term" value="C:nucleus"/>
    <property type="evidence" value="ECO:0007669"/>
    <property type="project" value="UniProtKB-SubCell"/>
</dbReference>
<evidence type="ECO:0000313" key="13">
    <source>
        <dbReference type="Proteomes" id="UP000325579"/>
    </source>
</evidence>
<evidence type="ECO:0000256" key="2">
    <source>
        <dbReference type="ARBA" id="ARBA00022603"/>
    </source>
</evidence>